<accession>A0A4D6LLS9</accession>
<protein>
    <submittedName>
        <fullName evidence="1">Uncharacterized protein</fullName>
    </submittedName>
</protein>
<proteinExistence type="predicted"/>
<reference evidence="1 2" key="1">
    <citation type="submission" date="2019-04" db="EMBL/GenBank/DDBJ databases">
        <title>An improved genome assembly and genetic linkage map for asparagus bean, Vigna unguiculata ssp. sesquipedialis.</title>
        <authorList>
            <person name="Xia Q."/>
            <person name="Zhang R."/>
            <person name="Dong Y."/>
        </authorList>
    </citation>
    <scope>NUCLEOTIDE SEQUENCE [LARGE SCALE GENOMIC DNA]</scope>
    <source>
        <tissue evidence="1">Leaf</tissue>
    </source>
</reference>
<dbReference type="AlphaFoldDB" id="A0A4D6LLS9"/>
<organism evidence="1 2">
    <name type="scientific">Vigna unguiculata</name>
    <name type="common">Cowpea</name>
    <dbReference type="NCBI Taxonomy" id="3917"/>
    <lineage>
        <taxon>Eukaryota</taxon>
        <taxon>Viridiplantae</taxon>
        <taxon>Streptophyta</taxon>
        <taxon>Embryophyta</taxon>
        <taxon>Tracheophyta</taxon>
        <taxon>Spermatophyta</taxon>
        <taxon>Magnoliopsida</taxon>
        <taxon>eudicotyledons</taxon>
        <taxon>Gunneridae</taxon>
        <taxon>Pentapetalae</taxon>
        <taxon>rosids</taxon>
        <taxon>fabids</taxon>
        <taxon>Fabales</taxon>
        <taxon>Fabaceae</taxon>
        <taxon>Papilionoideae</taxon>
        <taxon>50 kb inversion clade</taxon>
        <taxon>NPAAA clade</taxon>
        <taxon>indigoferoid/millettioid clade</taxon>
        <taxon>Phaseoleae</taxon>
        <taxon>Vigna</taxon>
    </lineage>
</organism>
<gene>
    <name evidence="1" type="ORF">DEO72_LG4g698</name>
</gene>
<sequence>MAAAPAGVVVLESEGVHCCVAMAVVSATVMACSRSRLHGEDRGGAARRI</sequence>
<evidence type="ECO:0000313" key="2">
    <source>
        <dbReference type="Proteomes" id="UP000501690"/>
    </source>
</evidence>
<dbReference type="EMBL" id="CP039348">
    <property type="protein sequence ID" value="QCD89749.1"/>
    <property type="molecule type" value="Genomic_DNA"/>
</dbReference>
<name>A0A4D6LLS9_VIGUN</name>
<dbReference type="Proteomes" id="UP000501690">
    <property type="component" value="Linkage Group LG4"/>
</dbReference>
<keyword evidence="2" id="KW-1185">Reference proteome</keyword>
<evidence type="ECO:0000313" key="1">
    <source>
        <dbReference type="EMBL" id="QCD89749.1"/>
    </source>
</evidence>